<proteinExistence type="predicted"/>
<comment type="caution">
    <text evidence="3">The sequence shown here is derived from an EMBL/GenBank/DDBJ whole genome shotgun (WGS) entry which is preliminary data.</text>
</comment>
<feature type="region of interest" description="Disordered" evidence="2">
    <location>
        <begin position="374"/>
        <end position="501"/>
    </location>
</feature>
<dbReference type="InterPro" id="IPR051144">
    <property type="entry name" value="Formin_homology_domain"/>
</dbReference>
<gene>
    <name evidence="3" type="ORF">HINF_LOCUS1224</name>
</gene>
<feature type="compositionally biased region" description="Pro residues" evidence="2">
    <location>
        <begin position="386"/>
        <end position="402"/>
    </location>
</feature>
<reference evidence="3 4" key="1">
    <citation type="submission" date="2024-07" db="EMBL/GenBank/DDBJ databases">
        <authorList>
            <person name="Akdeniz Z."/>
        </authorList>
    </citation>
    <scope>NUCLEOTIDE SEQUENCE [LARGE SCALE GENOMIC DNA]</scope>
</reference>
<dbReference type="EMBL" id="CAXDID020000002">
    <property type="protein sequence ID" value="CAL5971284.1"/>
    <property type="molecule type" value="Genomic_DNA"/>
</dbReference>
<evidence type="ECO:0000256" key="1">
    <source>
        <dbReference type="SAM" id="Coils"/>
    </source>
</evidence>
<dbReference type="PRINTS" id="PR01217">
    <property type="entry name" value="PRICHEXTENSN"/>
</dbReference>
<accession>A0ABP1GLQ1</accession>
<dbReference type="Proteomes" id="UP001642409">
    <property type="component" value="Unassembled WGS sequence"/>
</dbReference>
<keyword evidence="1" id="KW-0175">Coiled coil</keyword>
<feature type="compositionally biased region" description="Pro residues" evidence="2">
    <location>
        <begin position="413"/>
        <end position="475"/>
    </location>
</feature>
<keyword evidence="4" id="KW-1185">Reference proteome</keyword>
<evidence type="ECO:0000256" key="2">
    <source>
        <dbReference type="SAM" id="MobiDB-lite"/>
    </source>
</evidence>
<organism evidence="3 4">
    <name type="scientific">Hexamita inflata</name>
    <dbReference type="NCBI Taxonomy" id="28002"/>
    <lineage>
        <taxon>Eukaryota</taxon>
        <taxon>Metamonada</taxon>
        <taxon>Diplomonadida</taxon>
        <taxon>Hexamitidae</taxon>
        <taxon>Hexamitinae</taxon>
        <taxon>Hexamita</taxon>
    </lineage>
</organism>
<sequence>MDTEVSKKLTKSLKQLEECIVNNEKFGQKQALTSIQNLIKNNDTLNSSELTIQLLKLLVLPEIVKMDHLQKRQIAQFASDSLFKTLTNEIVEVTPITDLIAEARKLVDNKIIEQSGLEFELEFMSVVSASEQQSVQAAAEINSFDKFKTLLSDKKEDVLVFLHALKRISLTAECLEYLSELINENSWFVFYSISDILQKAIMSKTLVDEITTHFKNMNTKEWRVQERIAEICYSCSSAPQCASILVTMKLQQQPDSVKKTLNYLTNIQASKEDLKKALASVQPEEEQKLTTQTEELEAKCKEYQTNAENAEQIKEQIKANKANLQLYKTLNVQLEIKNKFIDQINTRIEACSNIVDPKSEKPVFSFGAPLAQEQETEKVKELTQKLPPPPVQNSDAPPPPKSKQPLSVKNSPPLSPNGLPPPPPPPQSFNAPPPPPPPMNKIPPPSSNGLPPPPPPPGNIPPPPTAGKLPPPPKPVKAAKSKTNKPKGAMAACCAHPEHSE</sequence>
<dbReference type="PANTHER" id="PTHR45733:SF8">
    <property type="entry name" value="FORMIN-J"/>
    <property type="match status" value="1"/>
</dbReference>
<name>A0ABP1GLQ1_9EUKA</name>
<evidence type="ECO:0000313" key="3">
    <source>
        <dbReference type="EMBL" id="CAL5971284.1"/>
    </source>
</evidence>
<protein>
    <submittedName>
        <fullName evidence="3">Hypothetical_protein</fullName>
    </submittedName>
</protein>
<dbReference type="PANTHER" id="PTHR45733">
    <property type="entry name" value="FORMIN-J"/>
    <property type="match status" value="1"/>
</dbReference>
<evidence type="ECO:0000313" key="4">
    <source>
        <dbReference type="Proteomes" id="UP001642409"/>
    </source>
</evidence>
<feature type="coiled-coil region" evidence="1">
    <location>
        <begin position="286"/>
        <end position="327"/>
    </location>
</feature>